<sequence>MTSQPMIAPSSPLHRYVQGGHRRVDGWLSRLDANLIATVGVWQSAEGVAGSVGEIGVHHGRLFILLALARRPGERAFAIDLFDDQQFNVDQSGQGDETAFRGNLVRFGIEPGSVEVVQGNSLALSWSGLADRLGPAVRLFSIDGGHTADITRHDLGIADDSLGEGGVIVLDDYFNPEFPAVSEGMCRFMADRPGALAPFAIGDNKLLLARPDWAERYRVMLVGATPSRHFVRDTELFGQTVTVFRTPRTPMQFIRQTGLTRRLRSHPLGQALKPIIRRFVQG</sequence>
<dbReference type="Gene3D" id="3.40.50.150">
    <property type="entry name" value="Vaccinia Virus protein VP39"/>
    <property type="match status" value="1"/>
</dbReference>
<comment type="caution">
    <text evidence="1">The sequence shown here is derived from an EMBL/GenBank/DDBJ whole genome shotgun (WGS) entry which is preliminary data.</text>
</comment>
<dbReference type="EMBL" id="VITF01000004">
    <property type="protein sequence ID" value="TWA69948.1"/>
    <property type="molecule type" value="Genomic_DNA"/>
</dbReference>
<dbReference type="AlphaFoldDB" id="A0A560BBB4"/>
<dbReference type="SUPFAM" id="SSF53335">
    <property type="entry name" value="S-adenosyl-L-methionine-dependent methyltransferases"/>
    <property type="match status" value="1"/>
</dbReference>
<proteinExistence type="predicted"/>
<dbReference type="GO" id="GO:0008168">
    <property type="term" value="F:methyltransferase activity"/>
    <property type="evidence" value="ECO:0007669"/>
    <property type="project" value="UniProtKB-KW"/>
</dbReference>
<dbReference type="Pfam" id="PF13578">
    <property type="entry name" value="Methyltransf_24"/>
    <property type="match status" value="1"/>
</dbReference>
<keyword evidence="1" id="KW-0489">Methyltransferase</keyword>
<evidence type="ECO:0000313" key="1">
    <source>
        <dbReference type="EMBL" id="TWA69948.1"/>
    </source>
</evidence>
<keyword evidence="1" id="KW-0808">Transferase</keyword>
<accession>A0A560BBB4</accession>
<reference evidence="1 2" key="1">
    <citation type="submission" date="2019-06" db="EMBL/GenBank/DDBJ databases">
        <title>Genomic Encyclopedia of Type Strains, Phase IV (KMG-V): Genome sequencing to study the core and pangenomes of soil and plant-associated prokaryotes.</title>
        <authorList>
            <person name="Whitman W."/>
        </authorList>
    </citation>
    <scope>NUCLEOTIDE SEQUENCE [LARGE SCALE GENOMIC DNA]</scope>
    <source>
        <strain evidence="1 2">BR 11796</strain>
    </source>
</reference>
<gene>
    <name evidence="1" type="ORF">FBZ82_104108</name>
</gene>
<dbReference type="InterPro" id="IPR029063">
    <property type="entry name" value="SAM-dependent_MTases_sf"/>
</dbReference>
<protein>
    <submittedName>
        <fullName evidence="1">Methyltransferase family protein</fullName>
    </submittedName>
</protein>
<evidence type="ECO:0000313" key="2">
    <source>
        <dbReference type="Proteomes" id="UP000316083"/>
    </source>
</evidence>
<dbReference type="GO" id="GO:0032259">
    <property type="term" value="P:methylation"/>
    <property type="evidence" value="ECO:0007669"/>
    <property type="project" value="UniProtKB-KW"/>
</dbReference>
<name>A0A560BBB4_AZOBR</name>
<organism evidence="1 2">
    <name type="scientific">Azospirillum brasilense</name>
    <dbReference type="NCBI Taxonomy" id="192"/>
    <lineage>
        <taxon>Bacteria</taxon>
        <taxon>Pseudomonadati</taxon>
        <taxon>Pseudomonadota</taxon>
        <taxon>Alphaproteobacteria</taxon>
        <taxon>Rhodospirillales</taxon>
        <taxon>Azospirillaceae</taxon>
        <taxon>Azospirillum</taxon>
    </lineage>
</organism>
<dbReference type="Proteomes" id="UP000316083">
    <property type="component" value="Unassembled WGS sequence"/>
</dbReference>